<keyword evidence="2" id="KW-0808">Transferase</keyword>
<evidence type="ECO:0000313" key="3">
    <source>
        <dbReference type="Proteomes" id="UP001597189"/>
    </source>
</evidence>
<dbReference type="InterPro" id="IPR000182">
    <property type="entry name" value="GNAT_dom"/>
</dbReference>
<dbReference type="CDD" id="cd04301">
    <property type="entry name" value="NAT_SF"/>
    <property type="match status" value="1"/>
</dbReference>
<dbReference type="PROSITE" id="PS51186">
    <property type="entry name" value="GNAT"/>
    <property type="match status" value="1"/>
</dbReference>
<keyword evidence="3" id="KW-1185">Reference proteome</keyword>
<accession>A0ABW4CYY4</accession>
<keyword evidence="2" id="KW-0012">Acyltransferase</keyword>
<reference evidence="3" key="1">
    <citation type="journal article" date="2019" name="Int. J. Syst. Evol. Microbiol.">
        <title>The Global Catalogue of Microorganisms (GCM) 10K type strain sequencing project: providing services to taxonomists for standard genome sequencing and annotation.</title>
        <authorList>
            <consortium name="The Broad Institute Genomics Platform"/>
            <consortium name="The Broad Institute Genome Sequencing Center for Infectious Disease"/>
            <person name="Wu L."/>
            <person name="Ma J."/>
        </authorList>
    </citation>
    <scope>NUCLEOTIDE SEQUENCE [LARGE SCALE GENOMIC DNA]</scope>
    <source>
        <strain evidence="3">CCM 8979</strain>
    </source>
</reference>
<organism evidence="2 3">
    <name type="scientific">Levilactobacillus lanxiensis</name>
    <dbReference type="NCBI Taxonomy" id="2799568"/>
    <lineage>
        <taxon>Bacteria</taxon>
        <taxon>Bacillati</taxon>
        <taxon>Bacillota</taxon>
        <taxon>Bacilli</taxon>
        <taxon>Lactobacillales</taxon>
        <taxon>Lactobacillaceae</taxon>
        <taxon>Levilactobacillus</taxon>
    </lineage>
</organism>
<dbReference type="Pfam" id="PF13508">
    <property type="entry name" value="Acetyltransf_7"/>
    <property type="match status" value="1"/>
</dbReference>
<dbReference type="InterPro" id="IPR016181">
    <property type="entry name" value="Acyl_CoA_acyltransferase"/>
</dbReference>
<sequence length="222" mass="25593">MMHPLKIRELHYADVPALAKIVGQLWQFDQSNRGLNEAAARVYLRTCLTQQNYVRVAVWQHQVVGAILADTKYRKKERSYDLWQLAVAKAALAVRPGGWQLLRQLRERGTIDDHLLSSLQRREFLGEIVLLMVDPEYQNLGIGHQLVQTVAEYWDAAPVDKVYLFTAAERLGRFYRQQGFQESQREQVDWPAADQPRQLAGYLYTGHVSDLATAPKHHLCKE</sequence>
<feature type="domain" description="N-acetyltransferase" evidence="1">
    <location>
        <begin position="5"/>
        <end position="215"/>
    </location>
</feature>
<dbReference type="GO" id="GO:0016746">
    <property type="term" value="F:acyltransferase activity"/>
    <property type="evidence" value="ECO:0007669"/>
    <property type="project" value="UniProtKB-KW"/>
</dbReference>
<evidence type="ECO:0000313" key="2">
    <source>
        <dbReference type="EMBL" id="MFD1454511.1"/>
    </source>
</evidence>
<dbReference type="RefSeq" id="WP_203643537.1">
    <property type="nucleotide sequence ID" value="NZ_BOLN01000002.1"/>
</dbReference>
<dbReference type="EMBL" id="JBHTOD010000002">
    <property type="protein sequence ID" value="MFD1454511.1"/>
    <property type="molecule type" value="Genomic_DNA"/>
</dbReference>
<name>A0ABW4CYY4_9LACO</name>
<dbReference type="EC" id="2.3.-.-" evidence="2"/>
<dbReference type="Proteomes" id="UP001597189">
    <property type="component" value="Unassembled WGS sequence"/>
</dbReference>
<dbReference type="Gene3D" id="3.40.630.30">
    <property type="match status" value="2"/>
</dbReference>
<dbReference type="SUPFAM" id="SSF55729">
    <property type="entry name" value="Acyl-CoA N-acyltransferases (Nat)"/>
    <property type="match status" value="1"/>
</dbReference>
<comment type="caution">
    <text evidence="2">The sequence shown here is derived from an EMBL/GenBank/DDBJ whole genome shotgun (WGS) entry which is preliminary data.</text>
</comment>
<protein>
    <submittedName>
        <fullName evidence="2">GNAT family N-acetyltransferase</fullName>
        <ecNumber evidence="2">2.3.-.-</ecNumber>
    </submittedName>
</protein>
<gene>
    <name evidence="2" type="ORF">ACFQ44_02300</name>
</gene>
<evidence type="ECO:0000259" key="1">
    <source>
        <dbReference type="PROSITE" id="PS51186"/>
    </source>
</evidence>
<proteinExistence type="predicted"/>